<feature type="coiled-coil region" evidence="1">
    <location>
        <begin position="125"/>
        <end position="159"/>
    </location>
</feature>
<protein>
    <submittedName>
        <fullName evidence="3">Uncharacterized protein</fullName>
    </submittedName>
</protein>
<gene>
    <name evidence="3" type="ORF">QRX50_31710</name>
</gene>
<dbReference type="KEGG" id="acab:QRX50_31710"/>
<evidence type="ECO:0000256" key="2">
    <source>
        <dbReference type="SAM" id="MobiDB-lite"/>
    </source>
</evidence>
<dbReference type="Proteomes" id="UP001236014">
    <property type="component" value="Chromosome"/>
</dbReference>
<accession>A0A9Y2I9J2</accession>
<keyword evidence="4" id="KW-1185">Reference proteome</keyword>
<evidence type="ECO:0000313" key="4">
    <source>
        <dbReference type="Proteomes" id="UP001236014"/>
    </source>
</evidence>
<dbReference type="AlphaFoldDB" id="A0A9Y2I9J2"/>
<feature type="region of interest" description="Disordered" evidence="2">
    <location>
        <begin position="1"/>
        <end position="22"/>
    </location>
</feature>
<reference evidence="3 4" key="1">
    <citation type="submission" date="2023-06" db="EMBL/GenBank/DDBJ databases">
        <authorList>
            <person name="Oyuntsetseg B."/>
            <person name="Kim S.B."/>
        </authorList>
    </citation>
    <scope>NUCLEOTIDE SEQUENCE [LARGE SCALE GENOMIC DNA]</scope>
    <source>
        <strain evidence="3 4">2-15</strain>
    </source>
</reference>
<dbReference type="EMBL" id="CP127294">
    <property type="protein sequence ID" value="WIX76027.1"/>
    <property type="molecule type" value="Genomic_DNA"/>
</dbReference>
<proteinExistence type="predicted"/>
<organism evidence="3 4">
    <name type="scientific">Amycolatopsis carbonis</name>
    <dbReference type="NCBI Taxonomy" id="715471"/>
    <lineage>
        <taxon>Bacteria</taxon>
        <taxon>Bacillati</taxon>
        <taxon>Actinomycetota</taxon>
        <taxon>Actinomycetes</taxon>
        <taxon>Pseudonocardiales</taxon>
        <taxon>Pseudonocardiaceae</taxon>
        <taxon>Amycolatopsis</taxon>
    </lineage>
</organism>
<evidence type="ECO:0000313" key="3">
    <source>
        <dbReference type="EMBL" id="WIX76027.1"/>
    </source>
</evidence>
<name>A0A9Y2I9J2_9PSEU</name>
<keyword evidence="1" id="KW-0175">Coiled coil</keyword>
<sequence length="207" mass="23293">MTDIHDKLREAGRGIQRAHTEQDSAIDSARAVAFDAFDAGLRYSEVAEALGDTDSPLVLKWELEHAKASVDAAKRHIKLIDDEVRDLKKQTAASIGTKEAAELFGIDRVSAWRLAKDVKPTELTLDQAKEDFASLQQEKADAEREHEEKMGAFRDLLNEHIARGVEKIQITDLLGVNRMTLEVWLGLRDWNPSRQAKKPRSRKTPQS</sequence>
<dbReference type="RefSeq" id="WP_285966788.1">
    <property type="nucleotide sequence ID" value="NZ_CP127294.1"/>
</dbReference>
<evidence type="ECO:0000256" key="1">
    <source>
        <dbReference type="SAM" id="Coils"/>
    </source>
</evidence>